<dbReference type="PROSITE" id="PS50181">
    <property type="entry name" value="FBOX"/>
    <property type="match status" value="1"/>
</dbReference>
<dbReference type="AlphaFoldDB" id="A0AAV1D8M6"/>
<dbReference type="PANTHER" id="PTHR31672">
    <property type="entry name" value="BNACNNG10540D PROTEIN"/>
    <property type="match status" value="1"/>
</dbReference>
<dbReference type="CDD" id="cd22157">
    <property type="entry name" value="F-box_AtFBW1-like"/>
    <property type="match status" value="1"/>
</dbReference>
<dbReference type="SUPFAM" id="SSF81383">
    <property type="entry name" value="F-box domain"/>
    <property type="match status" value="1"/>
</dbReference>
<dbReference type="EMBL" id="OX459121">
    <property type="protein sequence ID" value="CAI9104150.1"/>
    <property type="molecule type" value="Genomic_DNA"/>
</dbReference>
<keyword evidence="3" id="KW-1185">Reference proteome</keyword>
<evidence type="ECO:0000313" key="2">
    <source>
        <dbReference type="EMBL" id="CAI9104150.1"/>
    </source>
</evidence>
<dbReference type="Pfam" id="PF00646">
    <property type="entry name" value="F-box"/>
    <property type="match status" value="1"/>
</dbReference>
<dbReference type="InterPro" id="IPR036047">
    <property type="entry name" value="F-box-like_dom_sf"/>
</dbReference>
<evidence type="ECO:0000259" key="1">
    <source>
        <dbReference type="PROSITE" id="PS50181"/>
    </source>
</evidence>
<reference evidence="2" key="1">
    <citation type="submission" date="2023-03" db="EMBL/GenBank/DDBJ databases">
        <authorList>
            <person name="Julca I."/>
        </authorList>
    </citation>
    <scope>NUCLEOTIDE SEQUENCE</scope>
</reference>
<dbReference type="PANTHER" id="PTHR31672:SF13">
    <property type="entry name" value="F-BOX PROTEIN CPR30-LIKE"/>
    <property type="match status" value="1"/>
</dbReference>
<name>A0AAV1D8M6_OLDCO</name>
<evidence type="ECO:0000313" key="3">
    <source>
        <dbReference type="Proteomes" id="UP001161247"/>
    </source>
</evidence>
<proteinExistence type="predicted"/>
<gene>
    <name evidence="2" type="ORF">OLC1_LOCUS13137</name>
</gene>
<dbReference type="NCBIfam" id="TIGR01640">
    <property type="entry name" value="F_box_assoc_1"/>
    <property type="match status" value="1"/>
</dbReference>
<accession>A0AAV1D8M6</accession>
<dbReference type="Proteomes" id="UP001161247">
    <property type="component" value="Chromosome 4"/>
</dbReference>
<dbReference type="Pfam" id="PF07734">
    <property type="entry name" value="FBA_1"/>
    <property type="match status" value="1"/>
</dbReference>
<dbReference type="InterPro" id="IPR001810">
    <property type="entry name" value="F-box_dom"/>
</dbReference>
<feature type="domain" description="F-box" evidence="1">
    <location>
        <begin position="1"/>
        <end position="46"/>
    </location>
</feature>
<dbReference type="InterPro" id="IPR017451">
    <property type="entry name" value="F-box-assoc_interact_dom"/>
</dbReference>
<dbReference type="Gene3D" id="1.20.1280.50">
    <property type="match status" value="1"/>
</dbReference>
<dbReference type="InterPro" id="IPR050796">
    <property type="entry name" value="SCF_F-box_component"/>
</dbReference>
<dbReference type="InterPro" id="IPR006527">
    <property type="entry name" value="F-box-assoc_dom_typ1"/>
</dbReference>
<protein>
    <submittedName>
        <fullName evidence="2">OLC1v1002773C1</fullName>
    </submittedName>
</protein>
<organism evidence="2 3">
    <name type="scientific">Oldenlandia corymbosa var. corymbosa</name>
    <dbReference type="NCBI Taxonomy" id="529605"/>
    <lineage>
        <taxon>Eukaryota</taxon>
        <taxon>Viridiplantae</taxon>
        <taxon>Streptophyta</taxon>
        <taxon>Embryophyta</taxon>
        <taxon>Tracheophyta</taxon>
        <taxon>Spermatophyta</taxon>
        <taxon>Magnoliopsida</taxon>
        <taxon>eudicotyledons</taxon>
        <taxon>Gunneridae</taxon>
        <taxon>Pentapetalae</taxon>
        <taxon>asterids</taxon>
        <taxon>lamiids</taxon>
        <taxon>Gentianales</taxon>
        <taxon>Rubiaceae</taxon>
        <taxon>Rubioideae</taxon>
        <taxon>Spermacoceae</taxon>
        <taxon>Hedyotis-Oldenlandia complex</taxon>
        <taxon>Oldenlandia</taxon>
    </lineage>
</organism>
<dbReference type="SMART" id="SM00256">
    <property type="entry name" value="FBOX"/>
    <property type="match status" value="1"/>
</dbReference>
<sequence>MSISDLPGELLAEVLAKIPAKSLLKLGYVSKSWKSLIDSPEFVKFHLNRGHSLPMPADRPIRLILLANSLSDGLKYYAAEFDSPEKVITSMVELELGNYSFTADQFAERTTRLIGSCNGLVCIAFRKAEVALWNPSIRDFRVLPYSPPVLLPDDDTNNGADNFYPISYGFGYDDISDDYKVIRVANNFDDHPAVITSTKRKWQEVKVYNLKSDSWKTLSDFPHVICLAAHKYGAAFVNHALHWTVDEDRVLSGDNSPRDNYEFSIAAIDLRTEKFYMVPPPPGISMKCLWVMGVLGGCLTLHLRTTMDLWIMKDYGLKDSWTRLTLNVGKLFHPEFFVHPRGVTTTDHKELIVKDYSGFVWCNINKHTIKKKEEYKDCWNGGSFRFGCVSIAFGCELVDSLVRPRPSSGCNKNK</sequence>